<dbReference type="InterPro" id="IPR020456">
    <property type="entry name" value="Acylphosphatase"/>
</dbReference>
<dbReference type="Pfam" id="PF00708">
    <property type="entry name" value="Acylphosphatase"/>
    <property type="match status" value="1"/>
</dbReference>
<accession>Q2CBH3</accession>
<dbReference type="EMBL" id="AAOT01000038">
    <property type="protein sequence ID" value="EAR50072.1"/>
    <property type="molecule type" value="Genomic_DNA"/>
</dbReference>
<dbReference type="PROSITE" id="PS51160">
    <property type="entry name" value="ACYLPHOSPHATASE_3"/>
    <property type="match status" value="1"/>
</dbReference>
<keyword evidence="4 5" id="KW-0378">Hydrolase</keyword>
<comment type="caution">
    <text evidence="8">The sequence shown here is derived from an EMBL/GenBank/DDBJ whole genome shotgun (WGS) entry which is preliminary data.</text>
</comment>
<comment type="catalytic activity">
    <reaction evidence="3 4 5">
        <text>an acyl phosphate + H2O = a carboxylate + phosphate + H(+)</text>
        <dbReference type="Rhea" id="RHEA:14965"/>
        <dbReference type="ChEBI" id="CHEBI:15377"/>
        <dbReference type="ChEBI" id="CHEBI:15378"/>
        <dbReference type="ChEBI" id="CHEBI:29067"/>
        <dbReference type="ChEBI" id="CHEBI:43474"/>
        <dbReference type="ChEBI" id="CHEBI:59918"/>
        <dbReference type="EC" id="3.6.1.7"/>
    </reaction>
</comment>
<evidence type="ECO:0000256" key="6">
    <source>
        <dbReference type="RuleBase" id="RU004168"/>
    </source>
</evidence>
<dbReference type="InterPro" id="IPR017968">
    <property type="entry name" value="Acylphosphatase_CS"/>
</dbReference>
<evidence type="ECO:0000256" key="4">
    <source>
        <dbReference type="PROSITE-ProRule" id="PRU00520"/>
    </source>
</evidence>
<dbReference type="HOGENOM" id="CLU_141932_3_2_5"/>
<feature type="active site" evidence="4">
    <location>
        <position position="36"/>
    </location>
</feature>
<evidence type="ECO:0000256" key="2">
    <source>
        <dbReference type="ARBA" id="ARBA00012150"/>
    </source>
</evidence>
<dbReference type="Proteomes" id="UP000003635">
    <property type="component" value="Unassembled WGS sequence"/>
</dbReference>
<evidence type="ECO:0000256" key="5">
    <source>
        <dbReference type="RuleBase" id="RU000553"/>
    </source>
</evidence>
<dbReference type="eggNOG" id="COG1254">
    <property type="taxonomic scope" value="Bacteria"/>
</dbReference>
<dbReference type="InterPro" id="IPR036046">
    <property type="entry name" value="Acylphosphatase-like_dom_sf"/>
</dbReference>
<gene>
    <name evidence="8" type="ORF">OG2516_08536</name>
</gene>
<dbReference type="SUPFAM" id="SSF54975">
    <property type="entry name" value="Acylphosphatase/BLUF domain-like"/>
    <property type="match status" value="1"/>
</dbReference>
<keyword evidence="9" id="KW-1185">Reference proteome</keyword>
<evidence type="ECO:0000313" key="8">
    <source>
        <dbReference type="EMBL" id="EAR50072.1"/>
    </source>
</evidence>
<evidence type="ECO:0000313" key="9">
    <source>
        <dbReference type="Proteomes" id="UP000003635"/>
    </source>
</evidence>
<dbReference type="PANTHER" id="PTHR47268">
    <property type="entry name" value="ACYLPHOSPHATASE"/>
    <property type="match status" value="1"/>
</dbReference>
<protein>
    <recommendedName>
        <fullName evidence="2 4">Acylphosphatase</fullName>
        <ecNumber evidence="2 4">3.6.1.7</ecNumber>
    </recommendedName>
</protein>
<dbReference type="EC" id="3.6.1.7" evidence="2 4"/>
<evidence type="ECO:0000256" key="3">
    <source>
        <dbReference type="ARBA" id="ARBA00047645"/>
    </source>
</evidence>
<dbReference type="PROSITE" id="PS00151">
    <property type="entry name" value="ACYLPHOSPHATASE_2"/>
    <property type="match status" value="1"/>
</dbReference>
<dbReference type="Gene3D" id="3.30.70.100">
    <property type="match status" value="1"/>
</dbReference>
<dbReference type="RefSeq" id="WP_007255230.1">
    <property type="nucleotide sequence ID" value="NZ_CH724107.1"/>
</dbReference>
<evidence type="ECO:0000259" key="7">
    <source>
        <dbReference type="PROSITE" id="PS51160"/>
    </source>
</evidence>
<feature type="active site" evidence="4">
    <location>
        <position position="18"/>
    </location>
</feature>
<comment type="similarity">
    <text evidence="1 6">Belongs to the acylphosphatase family.</text>
</comment>
<dbReference type="InterPro" id="IPR001792">
    <property type="entry name" value="Acylphosphatase-like_dom"/>
</dbReference>
<name>Q2CBH3_OCEGH</name>
<dbReference type="GO" id="GO:0003998">
    <property type="term" value="F:acylphosphatase activity"/>
    <property type="evidence" value="ECO:0007669"/>
    <property type="project" value="UniProtKB-EC"/>
</dbReference>
<dbReference type="STRING" id="314256.OG2516_08536"/>
<proteinExistence type="inferred from homology"/>
<dbReference type="PANTHER" id="PTHR47268:SF4">
    <property type="entry name" value="ACYLPHOSPHATASE"/>
    <property type="match status" value="1"/>
</dbReference>
<reference evidence="8 9" key="1">
    <citation type="journal article" date="2010" name="J. Bacteriol.">
        <title>Genome sequences of Oceanicola granulosus HTCC2516(T) and Oceanicola batsensis HTCC2597(TDelta).</title>
        <authorList>
            <person name="Thrash J.C."/>
            <person name="Cho J.C."/>
            <person name="Vergin K.L."/>
            <person name="Giovannoni S.J."/>
        </authorList>
    </citation>
    <scope>NUCLEOTIDE SEQUENCE [LARGE SCALE GENOMIC DNA]</scope>
    <source>
        <strain evidence="9">ATCC BAA-861 / DSM 15982 / KCTC 12143 / HTCC2516</strain>
    </source>
</reference>
<dbReference type="PRINTS" id="PR00112">
    <property type="entry name" value="ACYLPHPHTASE"/>
</dbReference>
<feature type="domain" description="Acylphosphatase-like" evidence="7">
    <location>
        <begin position="3"/>
        <end position="88"/>
    </location>
</feature>
<evidence type="ECO:0000256" key="1">
    <source>
        <dbReference type="ARBA" id="ARBA00005614"/>
    </source>
</evidence>
<dbReference type="PROSITE" id="PS00150">
    <property type="entry name" value="ACYLPHOSPHATASE_1"/>
    <property type="match status" value="1"/>
</dbReference>
<organism evidence="8 9">
    <name type="scientific">Oceanicola granulosus (strain ATCC BAA-861 / DSM 15982 / KCTC 12143 / HTCC2516)</name>
    <dbReference type="NCBI Taxonomy" id="314256"/>
    <lineage>
        <taxon>Bacteria</taxon>
        <taxon>Pseudomonadati</taxon>
        <taxon>Pseudomonadota</taxon>
        <taxon>Alphaproteobacteria</taxon>
        <taxon>Rhodobacterales</taxon>
        <taxon>Roseobacteraceae</taxon>
        <taxon>Oceanicola</taxon>
    </lineage>
</organism>
<dbReference type="AlphaFoldDB" id="Q2CBH3"/>
<sequence>MKAIDVRVTGRVQGVSFRHWTKEEAERRGLVGWVRNSRDGSVLAHFEGPKDRLDEMKSALGQGPSAASVVEVIAVCAGTVGLEKFEVR</sequence>